<evidence type="ECO:0000313" key="7">
    <source>
        <dbReference type="EMBL" id="EQD45127.1"/>
    </source>
</evidence>
<dbReference type="GO" id="GO:0003910">
    <property type="term" value="F:DNA ligase (ATP) activity"/>
    <property type="evidence" value="ECO:0007669"/>
    <property type="project" value="InterPro"/>
</dbReference>
<dbReference type="SUPFAM" id="SSF56091">
    <property type="entry name" value="DNA ligase/mRNA capping enzyme, catalytic domain"/>
    <property type="match status" value="1"/>
</dbReference>
<dbReference type="GO" id="GO:0005524">
    <property type="term" value="F:ATP binding"/>
    <property type="evidence" value="ECO:0007669"/>
    <property type="project" value="UniProtKB-KW"/>
</dbReference>
<dbReference type="Gene3D" id="2.40.50.140">
    <property type="entry name" value="Nucleic acid-binding proteins"/>
    <property type="match status" value="1"/>
</dbReference>
<dbReference type="GO" id="GO:0006273">
    <property type="term" value="P:lagging strand elongation"/>
    <property type="evidence" value="ECO:0007669"/>
    <property type="project" value="TreeGrafter"/>
</dbReference>
<dbReference type="InterPro" id="IPR000977">
    <property type="entry name" value="DNA_ligase_ATP-dep"/>
</dbReference>
<keyword evidence="3" id="KW-0235">DNA replication</keyword>
<dbReference type="InterPro" id="IPR012310">
    <property type="entry name" value="DNA_ligase_ATP-dep_cent"/>
</dbReference>
<keyword evidence="2 7" id="KW-0436">Ligase</keyword>
<dbReference type="SUPFAM" id="SSF50249">
    <property type="entry name" value="Nucleic acid-binding proteins"/>
    <property type="match status" value="1"/>
</dbReference>
<reference evidence="7" key="1">
    <citation type="submission" date="2013-08" db="EMBL/GenBank/DDBJ databases">
        <authorList>
            <person name="Mendez C."/>
            <person name="Richter M."/>
            <person name="Ferrer M."/>
            <person name="Sanchez J."/>
        </authorList>
    </citation>
    <scope>NUCLEOTIDE SEQUENCE</scope>
</reference>
<gene>
    <name evidence="7" type="ORF">B1B_13202</name>
</gene>
<evidence type="ECO:0000256" key="3">
    <source>
        <dbReference type="ARBA" id="ARBA00022705"/>
    </source>
</evidence>
<dbReference type="AlphaFoldDB" id="T0ZL15"/>
<dbReference type="PANTHER" id="PTHR45674:SF4">
    <property type="entry name" value="DNA LIGASE 1"/>
    <property type="match status" value="1"/>
</dbReference>
<dbReference type="GO" id="GO:0006310">
    <property type="term" value="P:DNA recombination"/>
    <property type="evidence" value="ECO:0007669"/>
    <property type="project" value="InterPro"/>
</dbReference>
<feature type="domain" description="ATP-dependent DNA ligase family profile" evidence="6">
    <location>
        <begin position="69"/>
        <end position="204"/>
    </location>
</feature>
<dbReference type="PROSITE" id="PS50160">
    <property type="entry name" value="DNA_LIGASE_A3"/>
    <property type="match status" value="1"/>
</dbReference>
<keyword evidence="4" id="KW-0547">Nucleotide-binding</keyword>
<evidence type="ECO:0000259" key="6">
    <source>
        <dbReference type="PROSITE" id="PS50160"/>
    </source>
</evidence>
<dbReference type="NCBIfam" id="TIGR00574">
    <property type="entry name" value="dnl1"/>
    <property type="match status" value="1"/>
</dbReference>
<dbReference type="InterPro" id="IPR050191">
    <property type="entry name" value="ATP-dep_DNA_ligase"/>
</dbReference>
<dbReference type="EMBL" id="AUZY01008682">
    <property type="protein sequence ID" value="EQD45127.1"/>
    <property type="molecule type" value="Genomic_DNA"/>
</dbReference>
<dbReference type="GO" id="GO:0071897">
    <property type="term" value="P:DNA biosynthetic process"/>
    <property type="evidence" value="ECO:0007669"/>
    <property type="project" value="InterPro"/>
</dbReference>
<dbReference type="FunFam" id="2.40.50.140:FF:000062">
    <property type="entry name" value="DNA ligase"/>
    <property type="match status" value="1"/>
</dbReference>
<protein>
    <submittedName>
        <fullName evidence="7">DNA ligase I, ATP-dependent Dnl1</fullName>
    </submittedName>
</protein>
<accession>T0ZL15</accession>
<dbReference type="Pfam" id="PF01068">
    <property type="entry name" value="DNA_ligase_A_M"/>
    <property type="match status" value="1"/>
</dbReference>
<dbReference type="CDD" id="cd07901">
    <property type="entry name" value="Adenylation_DNA_ligase_Arch_LigB"/>
    <property type="match status" value="1"/>
</dbReference>
<comment type="caution">
    <text evidence="7">The sequence shown here is derived from an EMBL/GenBank/DDBJ whole genome shotgun (WGS) entry which is preliminary data.</text>
</comment>
<sequence>MGDNVVIYSRGSENLTEQFPDVVKAVKETFPERDCIVDGEAVPVNPETGEIYPFQAVSQRRGRKYNLDATIREIPLVVFLFDILYLDGDSLVNIPYLERRKRLEALFEENQGIKRATQLVSGDQEKLALFFEQAIQDGCEGVVAKNVTERSLYRAGARGWLWIKMKRDYKSELADTLDLVVVGAFAGHGRRKGTYGALLMASYNSDLDRYETVCKLGTGFNDDVLFGLPKKFAQFAIPDKANNVESKIKADFWFNPAIVMEIAGAEITLSPVHTCAMGLFRPDSGIAVRFPRFTGRFREDKQAYDCTTTSEIIEMYQGQIKKTASS</sequence>
<dbReference type="Gene3D" id="3.30.470.30">
    <property type="entry name" value="DNA ligase/mRNA capping enzyme"/>
    <property type="match status" value="1"/>
</dbReference>
<dbReference type="CDD" id="cd07969">
    <property type="entry name" value="OBF_DNA_ligase_I"/>
    <property type="match status" value="1"/>
</dbReference>
<evidence type="ECO:0000256" key="1">
    <source>
        <dbReference type="ARBA" id="ARBA00007572"/>
    </source>
</evidence>
<reference evidence="7" key="2">
    <citation type="journal article" date="2014" name="ISME J.">
        <title>Microbial stratification in low pH oxic and suboxic macroscopic growths along an acid mine drainage.</title>
        <authorList>
            <person name="Mendez-Garcia C."/>
            <person name="Mesa V."/>
            <person name="Sprenger R.R."/>
            <person name="Richter M."/>
            <person name="Diez M.S."/>
            <person name="Solano J."/>
            <person name="Bargiela R."/>
            <person name="Golyshina O.V."/>
            <person name="Manteca A."/>
            <person name="Ramos J.L."/>
            <person name="Gallego J.R."/>
            <person name="Llorente I."/>
            <person name="Martins Dos Santos V.A."/>
            <person name="Jensen O.N."/>
            <person name="Pelaez A.I."/>
            <person name="Sanchez J."/>
            <person name="Ferrer M."/>
        </authorList>
    </citation>
    <scope>NUCLEOTIDE SEQUENCE</scope>
</reference>
<dbReference type="InterPro" id="IPR012340">
    <property type="entry name" value="NA-bd_OB-fold"/>
</dbReference>
<dbReference type="Pfam" id="PF04679">
    <property type="entry name" value="DNA_ligase_A_C"/>
    <property type="match status" value="1"/>
</dbReference>
<keyword evidence="5" id="KW-0067">ATP-binding</keyword>
<dbReference type="GO" id="GO:0006281">
    <property type="term" value="P:DNA repair"/>
    <property type="evidence" value="ECO:0007669"/>
    <property type="project" value="InterPro"/>
</dbReference>
<proteinExistence type="inferred from homology"/>
<evidence type="ECO:0000256" key="2">
    <source>
        <dbReference type="ARBA" id="ARBA00022598"/>
    </source>
</evidence>
<comment type="similarity">
    <text evidence="1">Belongs to the ATP-dependent DNA ligase family.</text>
</comment>
<evidence type="ECO:0000256" key="4">
    <source>
        <dbReference type="ARBA" id="ARBA00022741"/>
    </source>
</evidence>
<dbReference type="InterPro" id="IPR012309">
    <property type="entry name" value="DNA_ligase_ATP-dep_C"/>
</dbReference>
<dbReference type="PANTHER" id="PTHR45674">
    <property type="entry name" value="DNA LIGASE 1/3 FAMILY MEMBER"/>
    <property type="match status" value="1"/>
</dbReference>
<name>T0ZL15_9ZZZZ</name>
<evidence type="ECO:0000256" key="5">
    <source>
        <dbReference type="ARBA" id="ARBA00022840"/>
    </source>
</evidence>
<organism evidence="7">
    <name type="scientific">mine drainage metagenome</name>
    <dbReference type="NCBI Taxonomy" id="410659"/>
    <lineage>
        <taxon>unclassified sequences</taxon>
        <taxon>metagenomes</taxon>
        <taxon>ecological metagenomes</taxon>
    </lineage>
</organism>